<keyword evidence="2" id="KW-1185">Reference proteome</keyword>
<proteinExistence type="predicted"/>
<protein>
    <submittedName>
        <fullName evidence="1">Uncharacterized protein</fullName>
    </submittedName>
</protein>
<dbReference type="EMBL" id="ML769482">
    <property type="protein sequence ID" value="KAE9398514.1"/>
    <property type="molecule type" value="Genomic_DNA"/>
</dbReference>
<name>A0A6A4HN78_9AGAR</name>
<dbReference type="Proteomes" id="UP000799118">
    <property type="component" value="Unassembled WGS sequence"/>
</dbReference>
<reference evidence="1" key="1">
    <citation type="journal article" date="2019" name="Environ. Microbiol.">
        <title>Fungal ecological strategies reflected in gene transcription - a case study of two litter decomposers.</title>
        <authorList>
            <person name="Barbi F."/>
            <person name="Kohler A."/>
            <person name="Barry K."/>
            <person name="Baskaran P."/>
            <person name="Daum C."/>
            <person name="Fauchery L."/>
            <person name="Ihrmark K."/>
            <person name="Kuo A."/>
            <person name="LaButti K."/>
            <person name="Lipzen A."/>
            <person name="Morin E."/>
            <person name="Grigoriev I.V."/>
            <person name="Henrissat B."/>
            <person name="Lindahl B."/>
            <person name="Martin F."/>
        </authorList>
    </citation>
    <scope>NUCLEOTIDE SEQUENCE</scope>
    <source>
        <strain evidence="1">JB14</strain>
    </source>
</reference>
<accession>A0A6A4HN78</accession>
<organism evidence="1 2">
    <name type="scientific">Gymnopus androsaceus JB14</name>
    <dbReference type="NCBI Taxonomy" id="1447944"/>
    <lineage>
        <taxon>Eukaryota</taxon>
        <taxon>Fungi</taxon>
        <taxon>Dikarya</taxon>
        <taxon>Basidiomycota</taxon>
        <taxon>Agaricomycotina</taxon>
        <taxon>Agaricomycetes</taxon>
        <taxon>Agaricomycetidae</taxon>
        <taxon>Agaricales</taxon>
        <taxon>Marasmiineae</taxon>
        <taxon>Omphalotaceae</taxon>
        <taxon>Gymnopus</taxon>
    </lineage>
</organism>
<dbReference type="AlphaFoldDB" id="A0A6A4HN78"/>
<evidence type="ECO:0000313" key="2">
    <source>
        <dbReference type="Proteomes" id="UP000799118"/>
    </source>
</evidence>
<dbReference type="OrthoDB" id="277235at2759"/>
<sequence>MYKAPPPRFRVEVAPRSIESICWQERLGAWRKASIIEVNCAFVSRTDEFTRWACEVSETAAQSMSQQEASSQFVSLPPWLSSTSKQTIGFTTVVLDKKRSPEGELESRRKCFFRKVLINGGKSEVSRSWRDSDFARWEVGSD</sequence>
<evidence type="ECO:0000313" key="1">
    <source>
        <dbReference type="EMBL" id="KAE9398514.1"/>
    </source>
</evidence>
<gene>
    <name evidence="1" type="ORF">BT96DRAFT_1031549</name>
</gene>